<dbReference type="PANTHER" id="PTHR48098">
    <property type="entry name" value="ENTEROCHELIN ESTERASE-RELATED"/>
    <property type="match status" value="1"/>
</dbReference>
<evidence type="ECO:0000313" key="2">
    <source>
        <dbReference type="EMBL" id="EIW15535.1"/>
    </source>
</evidence>
<dbReference type="PANTHER" id="PTHR48098:SF6">
    <property type="entry name" value="FERRI-BACILLIBACTIN ESTERASE BESA"/>
    <property type="match status" value="1"/>
</dbReference>
<sequence length="253" mass="28929">MKGTLILTAFMSSEICIYLPPSYDMHEEHFPVVYLHDGGYLFRDCLSELEEMMIEKELREFIFVGIKPDNRNDEYSPWFAKAITAGFSDFGGQGAQYLAFLVKELKPYIDEKYRTIRNPENTAIAGASLGGLISMYAAYLYPGVFGRIASISGSFWYAGFIAFMRSADIVHLGRRIYMDVGSLEGTRKDNEQRNMVAKNQEAYGILLDKGFSREYCQFVTHEGGDHGHSFFLKRFPTALQWLFPIKMISCSRR</sequence>
<keyword evidence="1" id="KW-1133">Transmembrane helix</keyword>
<organism evidence="2 3">
    <name type="scientific">Pelosinus fermentans B4</name>
    <dbReference type="NCBI Taxonomy" id="1149862"/>
    <lineage>
        <taxon>Bacteria</taxon>
        <taxon>Bacillati</taxon>
        <taxon>Bacillota</taxon>
        <taxon>Negativicutes</taxon>
        <taxon>Selenomonadales</taxon>
        <taxon>Sporomusaceae</taxon>
        <taxon>Pelosinus</taxon>
    </lineage>
</organism>
<dbReference type="Gene3D" id="3.40.50.1820">
    <property type="entry name" value="alpha/beta hydrolase"/>
    <property type="match status" value="1"/>
</dbReference>
<reference evidence="2 3" key="1">
    <citation type="journal article" date="2012" name="J. Bacteriol.">
        <title>Draft Genome Sequences for Two Metal-Reducing Pelosinus fermentans Strains Isolated from a Cr(VI)-Contaminated Site and for Type Strain R7.</title>
        <authorList>
            <person name="Brown S.D."/>
            <person name="Podar M."/>
            <person name="Klingeman D.M."/>
            <person name="Johnson C.M."/>
            <person name="Yang Z.K."/>
            <person name="Utturkar S.M."/>
            <person name="Land M.L."/>
            <person name="Mosher J.J."/>
            <person name="Hurt R.A.Jr."/>
            <person name="Phelps T.J."/>
            <person name="Palumbo A.V."/>
            <person name="Arkin A.P."/>
            <person name="Hazen T.C."/>
            <person name="Elias D.A."/>
        </authorList>
    </citation>
    <scope>NUCLEOTIDE SEQUENCE [LARGE SCALE GENOMIC DNA]</scope>
    <source>
        <strain evidence="2 3">B4</strain>
    </source>
</reference>
<proteinExistence type="predicted"/>
<dbReference type="Pfam" id="PF00756">
    <property type="entry name" value="Esterase"/>
    <property type="match status" value="1"/>
</dbReference>
<dbReference type="OrthoDB" id="9784036at2"/>
<keyword evidence="3" id="KW-1185">Reference proteome</keyword>
<evidence type="ECO:0000313" key="3">
    <source>
        <dbReference type="Proteomes" id="UP000004324"/>
    </source>
</evidence>
<name>I8RDJ7_9FIRM</name>
<dbReference type="EMBL" id="AKVJ01000076">
    <property type="protein sequence ID" value="EIW15535.1"/>
    <property type="molecule type" value="Genomic_DNA"/>
</dbReference>
<dbReference type="PATRIC" id="fig|1149862.3.peg.4249"/>
<gene>
    <name evidence="2" type="ORF">FB4_1224</name>
</gene>
<keyword evidence="1" id="KW-0812">Transmembrane</keyword>
<dbReference type="SUPFAM" id="SSF53474">
    <property type="entry name" value="alpha/beta-Hydrolases"/>
    <property type="match status" value="1"/>
</dbReference>
<dbReference type="AlphaFoldDB" id="I8RDJ7"/>
<dbReference type="InterPro" id="IPR000801">
    <property type="entry name" value="Esterase-like"/>
</dbReference>
<dbReference type="InterPro" id="IPR029058">
    <property type="entry name" value="AB_hydrolase_fold"/>
</dbReference>
<protein>
    <submittedName>
        <fullName evidence="2">Esterase</fullName>
    </submittedName>
</protein>
<evidence type="ECO:0000256" key="1">
    <source>
        <dbReference type="SAM" id="Phobius"/>
    </source>
</evidence>
<comment type="caution">
    <text evidence="2">The sequence shown here is derived from an EMBL/GenBank/DDBJ whole genome shotgun (WGS) entry which is preliminary data.</text>
</comment>
<dbReference type="Proteomes" id="UP000004324">
    <property type="component" value="Unassembled WGS sequence"/>
</dbReference>
<dbReference type="RefSeq" id="WP_007938101.1">
    <property type="nucleotide sequence ID" value="NZ_AKVJ01000076.1"/>
</dbReference>
<keyword evidence="1" id="KW-0472">Membrane</keyword>
<accession>I8RDJ7</accession>
<dbReference type="InterPro" id="IPR050583">
    <property type="entry name" value="Mycobacterial_A85_antigen"/>
</dbReference>
<feature type="transmembrane region" description="Helical" evidence="1">
    <location>
        <begin position="122"/>
        <end position="142"/>
    </location>
</feature>